<evidence type="ECO:0000256" key="3">
    <source>
        <dbReference type="ARBA" id="ARBA00022980"/>
    </source>
</evidence>
<dbReference type="PANTHER" id="PTHR35108">
    <property type="entry name" value="30S RIBOSOMAL PROTEIN 3, CHLOROPLASTIC"/>
    <property type="match status" value="1"/>
</dbReference>
<dbReference type="InterPro" id="IPR038447">
    <property type="entry name" value="PSRP-3/Ycf65_sf"/>
</dbReference>
<geneLocation type="plastid" evidence="6"/>
<evidence type="ECO:0000256" key="5">
    <source>
        <dbReference type="ARBA" id="ARBA00035379"/>
    </source>
</evidence>
<accession>A0A7U0QFZ0</accession>
<comment type="similarity">
    <text evidence="1">Belongs to the chloroplast-specific ribosomal protein cS23 family.</text>
</comment>
<evidence type="ECO:0000256" key="4">
    <source>
        <dbReference type="ARBA" id="ARBA00023274"/>
    </source>
</evidence>
<reference evidence="6" key="1">
    <citation type="journal article" date="2021" name="J. Phycol.">
        <title>Olisthodiscus represents a new class of Ochrophyta.</title>
        <authorList>
            <person name="Barcyte D."/>
            <person name="Eikrem W."/>
            <person name="Engesmo A."/>
            <person name="Seoane S."/>
            <person name="Wohlmann J."/>
            <person name="Horak A."/>
            <person name="Yurchenko T."/>
            <person name="Elias M."/>
        </authorList>
    </citation>
    <scope>NUCLEOTIDE SEQUENCE</scope>
    <source>
        <strain evidence="6">K-0444</strain>
    </source>
</reference>
<evidence type="ECO:0000256" key="2">
    <source>
        <dbReference type="ARBA" id="ARBA00011458"/>
    </source>
</evidence>
<evidence type="ECO:0000313" key="6">
    <source>
        <dbReference type="EMBL" id="QQW50559.1"/>
    </source>
</evidence>
<comment type="subunit">
    <text evidence="2">Part of the 30S ribosomal subunit.</text>
</comment>
<dbReference type="GO" id="GO:1990904">
    <property type="term" value="C:ribonucleoprotein complex"/>
    <property type="evidence" value="ECO:0007669"/>
    <property type="project" value="UniProtKB-KW"/>
</dbReference>
<dbReference type="Pfam" id="PF04839">
    <property type="entry name" value="PSRP-3_Ycf65"/>
    <property type="match status" value="1"/>
</dbReference>
<dbReference type="InterPro" id="IPR006924">
    <property type="entry name" value="Ribosomal_cS23-like"/>
</dbReference>
<dbReference type="GO" id="GO:0003735">
    <property type="term" value="F:structural constituent of ribosome"/>
    <property type="evidence" value="ECO:0007669"/>
    <property type="project" value="InterPro"/>
</dbReference>
<dbReference type="AlphaFoldDB" id="A0A7U0QFZ0"/>
<organism evidence="6">
    <name type="scientific">Olisthodiscus luteus</name>
    <name type="common">Marine phytoflagellate</name>
    <dbReference type="NCBI Taxonomy" id="83000"/>
    <lineage>
        <taxon>Eukaryota</taxon>
        <taxon>Sar</taxon>
        <taxon>Stramenopiles</taxon>
        <taxon>Ochrophyta</taxon>
        <taxon>Olisthodiscophyceae</taxon>
        <taxon>Olisthodiscaceae</taxon>
        <taxon>Olisthodiscus</taxon>
    </lineage>
</organism>
<keyword evidence="3 6" id="KW-0689">Ribosomal protein</keyword>
<keyword evidence="6" id="KW-0934">Plastid</keyword>
<dbReference type="Gene3D" id="3.30.390.140">
    <property type="match status" value="1"/>
</dbReference>
<dbReference type="GO" id="GO:0006412">
    <property type="term" value="P:translation"/>
    <property type="evidence" value="ECO:0007669"/>
    <property type="project" value="InterPro"/>
</dbReference>
<keyword evidence="4" id="KW-0687">Ribonucleoprotein</keyword>
<protein>
    <recommendedName>
        <fullName evidence="5">30S ribosomal protein 3, chloroplastic</fullName>
    </recommendedName>
</protein>
<dbReference type="EMBL" id="MT859097">
    <property type="protein sequence ID" value="QQW50559.1"/>
    <property type="molecule type" value="Genomic_DNA"/>
</dbReference>
<evidence type="ECO:0000256" key="1">
    <source>
        <dbReference type="ARBA" id="ARBA00008561"/>
    </source>
</evidence>
<proteinExistence type="inferred from homology"/>
<dbReference type="GeneID" id="67154516"/>
<name>A0A7U0QFZ0_OLILU</name>
<dbReference type="PANTHER" id="PTHR35108:SF1">
    <property type="entry name" value="OS04G0461100 PROTEIN"/>
    <property type="match status" value="1"/>
</dbReference>
<sequence>MEFQINILWSSVEIGFEIENKKIPLSKIYFWPRYDGWKVLKYELNSKRWISQKNSVLILNEVTQIIQYWIEKRAKLDYDDLLSNFPNIKILGTY</sequence>
<dbReference type="GO" id="GO:0005840">
    <property type="term" value="C:ribosome"/>
    <property type="evidence" value="ECO:0007669"/>
    <property type="project" value="UniProtKB-KW"/>
</dbReference>
<gene>
    <name evidence="6" type="primary">ycf65</name>
</gene>
<dbReference type="RefSeq" id="YP_010152898.1">
    <property type="nucleotide sequence ID" value="NC_057170.1"/>
</dbReference>